<organism evidence="1 2">
    <name type="scientific">Sinorhizobium fredii (strain NBRC 101917 / NGR234)</name>
    <dbReference type="NCBI Taxonomy" id="394"/>
    <lineage>
        <taxon>Bacteria</taxon>
        <taxon>Pseudomonadati</taxon>
        <taxon>Pseudomonadota</taxon>
        <taxon>Alphaproteobacteria</taxon>
        <taxon>Hyphomicrobiales</taxon>
        <taxon>Rhizobiaceae</taxon>
        <taxon>Sinorhizobium/Ensifer group</taxon>
        <taxon>Sinorhizobium</taxon>
    </lineage>
</organism>
<gene>
    <name evidence="1" type="ordered locus">NGR_c17510</name>
</gene>
<accession>C3MDJ6</accession>
<dbReference type="STRING" id="394.NGR_c17510"/>
<protein>
    <submittedName>
        <fullName evidence="1">Uncharacterized protein</fullName>
    </submittedName>
</protein>
<reference evidence="1 2" key="1">
    <citation type="journal article" date="2009" name="Appl. Environ. Microbiol.">
        <title>Rhizobium sp. strain NGR234 possesses a remarkable number of secretion systems.</title>
        <authorList>
            <person name="Schmeisser C."/>
            <person name="Liesegang H."/>
            <person name="Krysciak D."/>
            <person name="Bakkou N."/>
            <person name="Le Quere A."/>
            <person name="Wollherr A."/>
            <person name="Heinemeyer I."/>
            <person name="Morgenstern B."/>
            <person name="Pommerening-Roeser A."/>
            <person name="Flores M."/>
            <person name="Palacios R."/>
            <person name="Brenner S."/>
            <person name="Gottschalk G."/>
            <person name="Schmitz R.A."/>
            <person name="Broughton W.J."/>
            <person name="Perret X."/>
            <person name="Strittmatter A.W."/>
            <person name="Streit W.R."/>
        </authorList>
    </citation>
    <scope>NUCLEOTIDE SEQUENCE [LARGE SCALE GENOMIC DNA]</scope>
    <source>
        <strain evidence="2">NBRC 101917 / NGR234</strain>
    </source>
</reference>
<evidence type="ECO:0000313" key="1">
    <source>
        <dbReference type="EMBL" id="ACP25515.1"/>
    </source>
</evidence>
<dbReference type="Proteomes" id="UP000001054">
    <property type="component" value="Chromosome"/>
</dbReference>
<name>C3MDJ6_SINFN</name>
<dbReference type="AlphaFoldDB" id="C3MDJ6"/>
<dbReference type="HOGENOM" id="CLU_3366910_0_0_5"/>
<keyword evidence="2" id="KW-1185">Reference proteome</keyword>
<sequence>MNYALQLLVTTGFSASNLPDRGNKRADYEFQFFLI</sequence>
<proteinExistence type="predicted"/>
<dbReference type="EMBL" id="CP001389">
    <property type="protein sequence ID" value="ACP25515.1"/>
    <property type="molecule type" value="Genomic_DNA"/>
</dbReference>
<evidence type="ECO:0000313" key="2">
    <source>
        <dbReference type="Proteomes" id="UP000001054"/>
    </source>
</evidence>
<dbReference type="KEGG" id="rhi:NGR_c17510"/>